<feature type="signal peptide" evidence="9">
    <location>
        <begin position="1"/>
        <end position="23"/>
    </location>
</feature>
<gene>
    <name evidence="11" type="ORF">GCM10023231_16530</name>
</gene>
<feature type="domain" description="TonB-dependent receptor plug" evidence="10">
    <location>
        <begin position="115"/>
        <end position="245"/>
    </location>
</feature>
<dbReference type="InterPro" id="IPR012910">
    <property type="entry name" value="Plug_dom"/>
</dbReference>
<dbReference type="InterPro" id="IPR023996">
    <property type="entry name" value="TonB-dep_OMP_SusC/RagA"/>
</dbReference>
<evidence type="ECO:0000256" key="3">
    <source>
        <dbReference type="ARBA" id="ARBA00022452"/>
    </source>
</evidence>
<dbReference type="Pfam" id="PF07715">
    <property type="entry name" value="Plug"/>
    <property type="match status" value="1"/>
</dbReference>
<dbReference type="NCBIfam" id="TIGR04057">
    <property type="entry name" value="SusC_RagA_signa"/>
    <property type="match status" value="1"/>
</dbReference>
<accession>A0ABP9B0N9</accession>
<dbReference type="Gene3D" id="2.40.170.20">
    <property type="entry name" value="TonB-dependent receptor, beta-barrel domain"/>
    <property type="match status" value="1"/>
</dbReference>
<evidence type="ECO:0000259" key="10">
    <source>
        <dbReference type="Pfam" id="PF07715"/>
    </source>
</evidence>
<evidence type="ECO:0000313" key="11">
    <source>
        <dbReference type="EMBL" id="GAA4788945.1"/>
    </source>
</evidence>
<protein>
    <submittedName>
        <fullName evidence="11">SusC/RagA family TonB-linked outer membrane protein</fullName>
    </submittedName>
</protein>
<dbReference type="Pfam" id="PF13715">
    <property type="entry name" value="CarbopepD_reg_2"/>
    <property type="match status" value="1"/>
</dbReference>
<dbReference type="SUPFAM" id="SSF56935">
    <property type="entry name" value="Porins"/>
    <property type="match status" value="1"/>
</dbReference>
<dbReference type="Gene3D" id="2.60.40.1120">
    <property type="entry name" value="Carboxypeptidase-like, regulatory domain"/>
    <property type="match status" value="1"/>
</dbReference>
<dbReference type="RefSeq" id="WP_345231282.1">
    <property type="nucleotide sequence ID" value="NZ_BAABIQ010000008.1"/>
</dbReference>
<keyword evidence="5 9" id="KW-0732">Signal</keyword>
<keyword evidence="7 8" id="KW-0998">Cell outer membrane</keyword>
<keyword evidence="3 8" id="KW-1134">Transmembrane beta strand</keyword>
<dbReference type="InterPro" id="IPR023997">
    <property type="entry name" value="TonB-dep_OMP_SusC/RagA_CS"/>
</dbReference>
<evidence type="ECO:0000313" key="12">
    <source>
        <dbReference type="Proteomes" id="UP001501411"/>
    </source>
</evidence>
<organism evidence="11 12">
    <name type="scientific">Olivibacter ginsenosidimutans</name>
    <dbReference type="NCBI Taxonomy" id="1176537"/>
    <lineage>
        <taxon>Bacteria</taxon>
        <taxon>Pseudomonadati</taxon>
        <taxon>Bacteroidota</taxon>
        <taxon>Sphingobacteriia</taxon>
        <taxon>Sphingobacteriales</taxon>
        <taxon>Sphingobacteriaceae</taxon>
        <taxon>Olivibacter</taxon>
    </lineage>
</organism>
<reference evidence="12" key="1">
    <citation type="journal article" date="2019" name="Int. J. Syst. Evol. Microbiol.">
        <title>The Global Catalogue of Microorganisms (GCM) 10K type strain sequencing project: providing services to taxonomists for standard genome sequencing and annotation.</title>
        <authorList>
            <consortium name="The Broad Institute Genomics Platform"/>
            <consortium name="The Broad Institute Genome Sequencing Center for Infectious Disease"/>
            <person name="Wu L."/>
            <person name="Ma J."/>
        </authorList>
    </citation>
    <scope>NUCLEOTIDE SEQUENCE [LARGE SCALE GENOMIC DNA]</scope>
    <source>
        <strain evidence="12">JCM 18200</strain>
    </source>
</reference>
<evidence type="ECO:0000256" key="9">
    <source>
        <dbReference type="SAM" id="SignalP"/>
    </source>
</evidence>
<comment type="similarity">
    <text evidence="8">Belongs to the TonB-dependent receptor family.</text>
</comment>
<dbReference type="InterPro" id="IPR039426">
    <property type="entry name" value="TonB-dep_rcpt-like"/>
</dbReference>
<dbReference type="NCBIfam" id="TIGR04056">
    <property type="entry name" value="OMP_RagA_SusC"/>
    <property type="match status" value="1"/>
</dbReference>
<dbReference type="PANTHER" id="PTHR30069:SF53">
    <property type="entry name" value="COLICIN I RECEPTOR-RELATED"/>
    <property type="match status" value="1"/>
</dbReference>
<proteinExistence type="inferred from homology"/>
<keyword evidence="4 8" id="KW-0812">Transmembrane</keyword>
<dbReference type="Proteomes" id="UP001501411">
    <property type="component" value="Unassembled WGS sequence"/>
</dbReference>
<evidence type="ECO:0000256" key="8">
    <source>
        <dbReference type="PROSITE-ProRule" id="PRU01360"/>
    </source>
</evidence>
<evidence type="ECO:0000256" key="7">
    <source>
        <dbReference type="ARBA" id="ARBA00023237"/>
    </source>
</evidence>
<evidence type="ECO:0000256" key="4">
    <source>
        <dbReference type="ARBA" id="ARBA00022692"/>
    </source>
</evidence>
<sequence length="1090" mass="119818">MKEMYSRALAVLLFCMITISSFAQKTVSGVISDAKGPLPGVSILIKGSNRGTTTDVQGRFSIAAASSDVLVFSMIGYTAQEIPVGDQATIKITLQEDAAQLDEVVVTSFGIQRQQRSLGYASSTVTAKEITQAGATNFASALYGKAAGVKITTAPGGATSAVNVQIRGINSINYQSQPLYVVDGVIIRNNGEAGATGANNDGFWSDQRIRGNGILDINPSDIESLTVLKGASATALYGSDAASGAIVITTKKGSKAKGLGVDFNYVGTIENVAFTPKFQNVYGPGYDRETNLSVGATGEGWIPDENSPSGYRPNFRAYANFGPRMDGQQVRWWDGSIRSFVAQPDNYKTIFRTGLSSNANVAISNQTEKVNYRLSYTRLDYNGIQRGSNLQKNTFNLNSSVKLNDKVSTDIVVNYINTKTKNRPYQMNRILSGYDGFFSRAEDMNLILDKYETSEGFKWVPYDQTVRNPDEALVYNVRPDLLNYFWSTIKNQELENENRLITSASLNWDIVKNLKFKGRFGNDLTSRNVDGMEYSEYPVEFNGQTSTGGYRTSKGIYAIVYGDALLSYSNTIGEDFGLTLSGGFTGRSENYKDQSTSTFQGLVSENWFSLNNSYGTLTASATRKELLKYGFMGILNLSYKDYLFLEGTARQEYASSLPPKNNSYFYPSVNTSFVFSELMANKPAFFDFGKLRASYGVVGNAPPAYEANILYAQKSLQAITGSVPALSIGSKYGNLELKPEMKYEMEFGLEARFLNGRLGFDASYYNNRIENVILNLDVAPSNGAVNQIMNIGELRNTGFELALDGTPVVGAFRWDARVNFAINRSKLESLSTGSPQLTFYNGEASAIRLTAEPGESLGNIYIYDRQKDENGNFLVNDDGYYIIDKTQYVKAGNILPKIIGGLSNTFSYKNFSLDVLTDFRFGGQLVSTPLKYGIGAGLYESTMQYRDAEHGGLTYQVGDVTYHDGVILPGVNVNTGEANDKILSAGAYYFNSYQWGADALNGKDAAIFDNSYIKVREVALSYRIPDSFTKRLKLNNLRLGIVGRNLFYIWRTLENLDPEAPVGAMWYRQGIDEGTSAATRSFGFSLNANF</sequence>
<evidence type="ECO:0000256" key="2">
    <source>
        <dbReference type="ARBA" id="ARBA00022448"/>
    </source>
</evidence>
<keyword evidence="12" id="KW-1185">Reference proteome</keyword>
<dbReference type="InterPro" id="IPR036942">
    <property type="entry name" value="Beta-barrel_TonB_sf"/>
</dbReference>
<name>A0ABP9B0N9_9SPHI</name>
<feature type="chain" id="PRO_5046535159" evidence="9">
    <location>
        <begin position="24"/>
        <end position="1090"/>
    </location>
</feature>
<dbReference type="InterPro" id="IPR037066">
    <property type="entry name" value="Plug_dom_sf"/>
</dbReference>
<dbReference type="InterPro" id="IPR008969">
    <property type="entry name" value="CarboxyPept-like_regulatory"/>
</dbReference>
<evidence type="ECO:0000256" key="1">
    <source>
        <dbReference type="ARBA" id="ARBA00004571"/>
    </source>
</evidence>
<keyword evidence="2 8" id="KW-0813">Transport</keyword>
<dbReference type="EMBL" id="BAABIQ010000008">
    <property type="protein sequence ID" value="GAA4788945.1"/>
    <property type="molecule type" value="Genomic_DNA"/>
</dbReference>
<comment type="subcellular location">
    <subcellularLocation>
        <location evidence="1 8">Cell outer membrane</location>
        <topology evidence="1 8">Multi-pass membrane protein</topology>
    </subcellularLocation>
</comment>
<evidence type="ECO:0000256" key="5">
    <source>
        <dbReference type="ARBA" id="ARBA00022729"/>
    </source>
</evidence>
<comment type="caution">
    <text evidence="11">The sequence shown here is derived from an EMBL/GenBank/DDBJ whole genome shotgun (WGS) entry which is preliminary data.</text>
</comment>
<evidence type="ECO:0000256" key="6">
    <source>
        <dbReference type="ARBA" id="ARBA00023136"/>
    </source>
</evidence>
<keyword evidence="6 8" id="KW-0472">Membrane</keyword>
<dbReference type="SUPFAM" id="SSF49464">
    <property type="entry name" value="Carboxypeptidase regulatory domain-like"/>
    <property type="match status" value="1"/>
</dbReference>
<dbReference type="Gene3D" id="2.170.130.10">
    <property type="entry name" value="TonB-dependent receptor, plug domain"/>
    <property type="match status" value="1"/>
</dbReference>
<dbReference type="PANTHER" id="PTHR30069">
    <property type="entry name" value="TONB-DEPENDENT OUTER MEMBRANE RECEPTOR"/>
    <property type="match status" value="1"/>
</dbReference>
<dbReference type="PROSITE" id="PS52016">
    <property type="entry name" value="TONB_DEPENDENT_REC_3"/>
    <property type="match status" value="1"/>
</dbReference>